<evidence type="ECO:0000313" key="1">
    <source>
        <dbReference type="EMBL" id="KAK3712824.1"/>
    </source>
</evidence>
<sequence length="442" mass="48418">MVSAESQAAMTAAQNAVREFMTKNGHHDTTVHELVRPAIYHTTITHNTREEEATAVDRELHQDHYHTSIQPITDEETVEEQHHEHILPVESRTFEHDDREEVQRRLNTEQAKFRDHIQRIEGHRTKETVPVVAGEHYHHHVHEVIQPVVNKHTVEPHVIHSLVRVREIHHQAAQHHQVSTLPAVSMAEFMKQGGILTGREERYDWFEGTPRSVGGELGHAHTTGGAATDHKTASSGAAQQGQTGTDAPRGRSGSVVGQNRDVAPRQTSPQPRQASPQPQPQRQPTMNRDAAPRQASPQPQPQRQPTMPAPERRASMPPPQAAPERRASMPPQQQQAPAPSPPAPAMPQIPRPQQPAPEGQAQPAAANGGPRWSLLPATFGGAHPPTRAGVHAGPVMQAMHPSVAAAGQEQQPQGQQQQRSSASGPSTSGPPASETRRYPAQQ</sequence>
<name>A0ACC3N9F9_9PEZI</name>
<dbReference type="EMBL" id="JAUTXU010000067">
    <property type="protein sequence ID" value="KAK3712824.1"/>
    <property type="molecule type" value="Genomic_DNA"/>
</dbReference>
<reference evidence="1" key="1">
    <citation type="submission" date="2023-07" db="EMBL/GenBank/DDBJ databases">
        <title>Black Yeasts Isolated from many extreme environments.</title>
        <authorList>
            <person name="Coleine C."/>
            <person name="Stajich J.E."/>
            <person name="Selbmann L."/>
        </authorList>
    </citation>
    <scope>NUCLEOTIDE SEQUENCE</scope>
    <source>
        <strain evidence="1">CCFEE 5714</strain>
    </source>
</reference>
<proteinExistence type="predicted"/>
<keyword evidence="2" id="KW-1185">Reference proteome</keyword>
<gene>
    <name evidence="1" type="ORF">LTR37_008915</name>
</gene>
<dbReference type="Proteomes" id="UP001281147">
    <property type="component" value="Unassembled WGS sequence"/>
</dbReference>
<comment type="caution">
    <text evidence="1">The sequence shown here is derived from an EMBL/GenBank/DDBJ whole genome shotgun (WGS) entry which is preliminary data.</text>
</comment>
<organism evidence="1 2">
    <name type="scientific">Vermiconidia calcicola</name>
    <dbReference type="NCBI Taxonomy" id="1690605"/>
    <lineage>
        <taxon>Eukaryota</taxon>
        <taxon>Fungi</taxon>
        <taxon>Dikarya</taxon>
        <taxon>Ascomycota</taxon>
        <taxon>Pezizomycotina</taxon>
        <taxon>Dothideomycetes</taxon>
        <taxon>Dothideomycetidae</taxon>
        <taxon>Mycosphaerellales</taxon>
        <taxon>Extremaceae</taxon>
        <taxon>Vermiconidia</taxon>
    </lineage>
</organism>
<evidence type="ECO:0000313" key="2">
    <source>
        <dbReference type="Proteomes" id="UP001281147"/>
    </source>
</evidence>
<protein>
    <submittedName>
        <fullName evidence="1">Uncharacterized protein</fullName>
    </submittedName>
</protein>
<accession>A0ACC3N9F9</accession>